<dbReference type="EMBL" id="KE124812">
    <property type="protein sequence ID" value="EPB78404.1"/>
    <property type="molecule type" value="Genomic_DNA"/>
</dbReference>
<feature type="region of interest" description="Disordered" evidence="2">
    <location>
        <begin position="116"/>
        <end position="135"/>
    </location>
</feature>
<gene>
    <name evidence="4" type="ORF">ANCCEY_02470</name>
</gene>
<evidence type="ECO:0000256" key="1">
    <source>
        <dbReference type="PROSITE-ProRule" id="PRU00191"/>
    </source>
</evidence>
<feature type="compositionally biased region" description="Polar residues" evidence="2">
    <location>
        <begin position="665"/>
        <end position="674"/>
    </location>
</feature>
<feature type="compositionally biased region" description="Low complexity" evidence="2">
    <location>
        <begin position="441"/>
        <end position="451"/>
    </location>
</feature>
<feature type="region of interest" description="Disordered" evidence="2">
    <location>
        <begin position="1"/>
        <end position="35"/>
    </location>
</feature>
<feature type="region of interest" description="Disordered" evidence="2">
    <location>
        <begin position="713"/>
        <end position="776"/>
    </location>
</feature>
<dbReference type="Proteomes" id="UP000054495">
    <property type="component" value="Unassembled WGS sequence"/>
</dbReference>
<protein>
    <submittedName>
        <fullName evidence="4">SH2 domain protein</fullName>
    </submittedName>
</protein>
<feature type="compositionally biased region" description="Polar residues" evidence="2">
    <location>
        <begin position="423"/>
        <end position="433"/>
    </location>
</feature>
<evidence type="ECO:0000256" key="2">
    <source>
        <dbReference type="SAM" id="MobiDB-lite"/>
    </source>
</evidence>
<evidence type="ECO:0000259" key="3">
    <source>
        <dbReference type="PROSITE" id="PS50001"/>
    </source>
</evidence>
<evidence type="ECO:0000313" key="5">
    <source>
        <dbReference type="Proteomes" id="UP000054495"/>
    </source>
</evidence>
<dbReference type="PANTHER" id="PTHR15832">
    <property type="entry name" value="SHC (SRC HOMOLOGY DOMAIN C-TERMINAL) ADAPTOR HOMOLOG"/>
    <property type="match status" value="1"/>
</dbReference>
<feature type="domain" description="SH2" evidence="3">
    <location>
        <begin position="253"/>
        <end position="348"/>
    </location>
</feature>
<proteinExistence type="predicted"/>
<dbReference type="PROSITE" id="PS50001">
    <property type="entry name" value="SH2"/>
    <property type="match status" value="1"/>
</dbReference>
<accession>A0A0D6M2R8</accession>
<evidence type="ECO:0000313" key="4">
    <source>
        <dbReference type="EMBL" id="EPB78404.1"/>
    </source>
</evidence>
<dbReference type="Pfam" id="PF00017">
    <property type="entry name" value="SH2"/>
    <property type="match status" value="1"/>
</dbReference>
<dbReference type="InterPro" id="IPR000980">
    <property type="entry name" value="SH2"/>
</dbReference>
<dbReference type="CDD" id="cd00173">
    <property type="entry name" value="SH2"/>
    <property type="match status" value="1"/>
</dbReference>
<keyword evidence="1" id="KW-0727">SH2 domain</keyword>
<dbReference type="PANTHER" id="PTHR15832:SF2">
    <property type="entry name" value="SH2 DOMAIN-CONTAINING PROTEIN"/>
    <property type="match status" value="1"/>
</dbReference>
<name>A0A0D6M2R8_9BILA</name>
<dbReference type="SMART" id="SM00252">
    <property type="entry name" value="SH2"/>
    <property type="match status" value="1"/>
</dbReference>
<feature type="compositionally biased region" description="Polar residues" evidence="2">
    <location>
        <begin position="767"/>
        <end position="776"/>
    </location>
</feature>
<reference evidence="4 5" key="1">
    <citation type="submission" date="2013-05" db="EMBL/GenBank/DDBJ databases">
        <title>Draft genome of the parasitic nematode Anyclostoma ceylanicum.</title>
        <authorList>
            <person name="Mitreva M."/>
        </authorList>
    </citation>
    <scope>NUCLEOTIDE SEQUENCE [LARGE SCALE GENOMIC DNA]</scope>
</reference>
<dbReference type="SUPFAM" id="SSF55550">
    <property type="entry name" value="SH2 domain"/>
    <property type="match status" value="1"/>
</dbReference>
<feature type="region of interest" description="Disordered" evidence="2">
    <location>
        <begin position="823"/>
        <end position="851"/>
    </location>
</feature>
<feature type="region of interest" description="Disordered" evidence="2">
    <location>
        <begin position="418"/>
        <end position="548"/>
    </location>
</feature>
<dbReference type="Gene3D" id="3.30.505.10">
    <property type="entry name" value="SH2 domain"/>
    <property type="match status" value="1"/>
</dbReference>
<feature type="compositionally biased region" description="Polar residues" evidence="2">
    <location>
        <begin position="823"/>
        <end position="850"/>
    </location>
</feature>
<feature type="compositionally biased region" description="Polar residues" evidence="2">
    <location>
        <begin position="481"/>
        <end position="505"/>
    </location>
</feature>
<keyword evidence="5" id="KW-1185">Reference proteome</keyword>
<dbReference type="AlphaFoldDB" id="A0A0D6M2R8"/>
<organism evidence="4 5">
    <name type="scientific">Ancylostoma ceylanicum</name>
    <dbReference type="NCBI Taxonomy" id="53326"/>
    <lineage>
        <taxon>Eukaryota</taxon>
        <taxon>Metazoa</taxon>
        <taxon>Ecdysozoa</taxon>
        <taxon>Nematoda</taxon>
        <taxon>Chromadorea</taxon>
        <taxon>Rhabditida</taxon>
        <taxon>Rhabditina</taxon>
        <taxon>Rhabditomorpha</taxon>
        <taxon>Strongyloidea</taxon>
        <taxon>Ancylostomatidae</taxon>
        <taxon>Ancylostomatinae</taxon>
        <taxon>Ancylostoma</taxon>
    </lineage>
</organism>
<feature type="region of interest" description="Disordered" evidence="2">
    <location>
        <begin position="659"/>
        <end position="695"/>
    </location>
</feature>
<feature type="compositionally biased region" description="Polar residues" evidence="2">
    <location>
        <begin position="713"/>
        <end position="742"/>
    </location>
</feature>
<feature type="compositionally biased region" description="Basic and acidic residues" evidence="2">
    <location>
        <begin position="118"/>
        <end position="132"/>
    </location>
</feature>
<dbReference type="PRINTS" id="PR00401">
    <property type="entry name" value="SH2DOMAIN"/>
</dbReference>
<dbReference type="InterPro" id="IPR036860">
    <property type="entry name" value="SH2_dom_sf"/>
</dbReference>
<sequence>MSTADESPGSVLASRMDSGHPPSTSQSSALEDVPAITAVPVPKPRTIKSSANLCLKPVPPTRKPLASSFVNVRNAPLDRDPVDVIVDVNNSLWRNVRIEDMDVALADDDLSTALKANSAEEKSRQKDKKSGCENDCENDTISVHMEDITSDEANPHCAEKVLFCACPLLKQATSHRICRCGAGVNIAAAGRFIAQSCLELFWLWGPSSDRPRPPSLSNYAGTLTMPSPVPRTTLRPDKKVSLLEQIVRSHPIWYLQHIGRPTATHLLRRMEPGNFIVRASSKPGCMAISVRLSDEHDMHTDHYIVEYGSRGSVIRLESSPYSFRSLPLLIEHYCLHSEELQVRLRLPRAVMACQTTKELQSVALMGQGRSNSNTIGYNYFLMVSRLPLADLRFQCIVLADRVIIGRYFWTSEAALTKPAPRTSRMSTQSTSFMNLDDCLPKSKPSMQQPPSYGTTIEAGNKISQSKKRPSSGRGVGFSDFANKSGNSDAVTETSDMQSDVSSNSPPLKYDRTDASPVVSDHISRSERRTQSVRTKSVNPPPVSGVSSTGRKSFLKSLFFGSGSSSSQNRRAPINQLAQCQYFVPLEKEAIRSSKSAFEIGSPLNKARPSDWSKKHDNSMSTFKPSYEEVVMSARVCPLPMRRERSDLCASSVMRLAKHTERSPGPTCTMSTGLRSIQEPPKRQPLRPPDTIRDPMMINNCLDELRRRRLQSTNEMLNPTGETPRSPSSSPHVSMRQRNNVGSNMRDDSGSNAITARASRRDHRMSVPNLSPEPSSVVVQSAKALREKLGRNGDGELSTINEGLITPVIRRKQFNQPTALTCNVSGATSHPNSPNVGRLTHNASNSNSKNGPASLVTRGREALEALFVQHQKTSAAKNEGLGRRCQPLTIFEFLLHGAFGSVSHEIMVFIGAAPIWARHAVFVLRCRKNVVLDNLGTVEFEAGNEMKSSRNLCLIRNA</sequence>